<organism evidence="3">
    <name type="scientific">Gongylonema pulchrum</name>
    <dbReference type="NCBI Taxonomy" id="637853"/>
    <lineage>
        <taxon>Eukaryota</taxon>
        <taxon>Metazoa</taxon>
        <taxon>Ecdysozoa</taxon>
        <taxon>Nematoda</taxon>
        <taxon>Chromadorea</taxon>
        <taxon>Rhabditida</taxon>
        <taxon>Spirurina</taxon>
        <taxon>Spiruromorpha</taxon>
        <taxon>Spiruroidea</taxon>
        <taxon>Gongylonematidae</taxon>
        <taxon>Gongylonema</taxon>
    </lineage>
</organism>
<dbReference type="Proteomes" id="UP000271098">
    <property type="component" value="Unassembled WGS sequence"/>
</dbReference>
<protein>
    <submittedName>
        <fullName evidence="1 3">Uncharacterized protein</fullName>
    </submittedName>
</protein>
<reference evidence="3" key="1">
    <citation type="submission" date="2016-06" db="UniProtKB">
        <authorList>
            <consortium name="WormBaseParasite"/>
        </authorList>
    </citation>
    <scope>IDENTIFICATION</scope>
</reference>
<dbReference type="WBParaSite" id="GPUH_0002441001-mRNA-1">
    <property type="protein sequence ID" value="GPUH_0002441001-mRNA-1"/>
    <property type="gene ID" value="GPUH_0002441001"/>
</dbReference>
<name>A0A183ETT9_9BILA</name>
<dbReference type="AlphaFoldDB" id="A0A183ETT9"/>
<dbReference type="EMBL" id="UYRT01100959">
    <property type="protein sequence ID" value="VDN42761.1"/>
    <property type="molecule type" value="Genomic_DNA"/>
</dbReference>
<dbReference type="OrthoDB" id="5788338at2759"/>
<sequence length="160" mass="17679">MHCILVEASDTGLETVLAHDELRKLNEQIKKTTAALLALPVPTYQKEHDDYLEAIRNSQKEQKAIVELAVERQRKALVNEASATASSDVVLNSPDISNTTEEHDDYLEAIRNSQKEQKAIVELAVERQRKALVNEASATASSDVVLNSPDISNTTEVNLD</sequence>
<gene>
    <name evidence="1" type="ORF">GPUH_LOCUS24380</name>
</gene>
<proteinExistence type="predicted"/>
<evidence type="ECO:0000313" key="3">
    <source>
        <dbReference type="WBParaSite" id="GPUH_0002441001-mRNA-1"/>
    </source>
</evidence>
<accession>A0A183ETT9</accession>
<keyword evidence="2" id="KW-1185">Reference proteome</keyword>
<reference evidence="1 2" key="2">
    <citation type="submission" date="2018-11" db="EMBL/GenBank/DDBJ databases">
        <authorList>
            <consortium name="Pathogen Informatics"/>
        </authorList>
    </citation>
    <scope>NUCLEOTIDE SEQUENCE [LARGE SCALE GENOMIC DNA]</scope>
</reference>
<evidence type="ECO:0000313" key="2">
    <source>
        <dbReference type="Proteomes" id="UP000271098"/>
    </source>
</evidence>
<evidence type="ECO:0000313" key="1">
    <source>
        <dbReference type="EMBL" id="VDN42761.1"/>
    </source>
</evidence>